<dbReference type="PROSITE" id="PS50930">
    <property type="entry name" value="HTH_LYTTR"/>
    <property type="match status" value="1"/>
</dbReference>
<keyword evidence="3" id="KW-0238">DNA-binding</keyword>
<evidence type="ECO:0000313" key="3">
    <source>
        <dbReference type="EMBL" id="SLN20046.1"/>
    </source>
</evidence>
<dbReference type="EMBL" id="FWFX01000002">
    <property type="protein sequence ID" value="SLN20046.1"/>
    <property type="molecule type" value="Genomic_DNA"/>
</dbReference>
<keyword evidence="4" id="KW-1185">Reference proteome</keyword>
<feature type="transmembrane region" description="Helical" evidence="1">
    <location>
        <begin position="42"/>
        <end position="67"/>
    </location>
</feature>
<dbReference type="Proteomes" id="UP000193061">
    <property type="component" value="Unassembled WGS sequence"/>
</dbReference>
<dbReference type="SMART" id="SM00850">
    <property type="entry name" value="LytTR"/>
    <property type="match status" value="1"/>
</dbReference>
<dbReference type="Gene3D" id="2.40.50.1020">
    <property type="entry name" value="LytTr DNA-binding domain"/>
    <property type="match status" value="1"/>
</dbReference>
<dbReference type="InterPro" id="IPR007492">
    <property type="entry name" value="LytTR_DNA-bd_dom"/>
</dbReference>
<feature type="transmembrane region" description="Helical" evidence="1">
    <location>
        <begin position="12"/>
        <end position="30"/>
    </location>
</feature>
<keyword evidence="1" id="KW-0472">Membrane</keyword>
<protein>
    <submittedName>
        <fullName evidence="3">LytTr DNA-binding domain protein</fullName>
    </submittedName>
</protein>
<keyword evidence="1" id="KW-0812">Transmembrane</keyword>
<feature type="transmembrane region" description="Helical" evidence="1">
    <location>
        <begin position="107"/>
        <end position="126"/>
    </location>
</feature>
<keyword evidence="1" id="KW-1133">Transmembrane helix</keyword>
<dbReference type="GO" id="GO:0003677">
    <property type="term" value="F:DNA binding"/>
    <property type="evidence" value="ECO:0007669"/>
    <property type="project" value="UniProtKB-KW"/>
</dbReference>
<evidence type="ECO:0000259" key="2">
    <source>
        <dbReference type="PROSITE" id="PS50930"/>
    </source>
</evidence>
<sequence length="262" mass="29324">MNDTFKRLRSSLTLFVWVAAIVVAAVAGPFGTFYKMAPVERFAFWTIIITVALVLAYSFRFLTLIVLGYNKPQIVDACIVVLLTIFGAPTLWWIAQRVVQDETMFMFGFSSMFLFVGVISAAIYAARRLIPGLEDTASEEVFAYAPIDEAALPPAMRSQPRLLQRLRIEPATRILRLSAKDHLVEVVTDGGAEMLRMRLVDAIEKMEPVVGYCTHRSHWVAEDAIESVERVSAQKIFLVLSNGDRVPVSKKYRPHLEAAGIV</sequence>
<reference evidence="3 4" key="1">
    <citation type="submission" date="2017-03" db="EMBL/GenBank/DDBJ databases">
        <authorList>
            <person name="Afonso C.L."/>
            <person name="Miller P.J."/>
            <person name="Scott M.A."/>
            <person name="Spackman E."/>
            <person name="Goraichik I."/>
            <person name="Dimitrov K.M."/>
            <person name="Suarez D.L."/>
            <person name="Swayne D.E."/>
        </authorList>
    </citation>
    <scope>NUCLEOTIDE SEQUENCE [LARGE SCALE GENOMIC DNA]</scope>
    <source>
        <strain evidence="3 4">CECT 7450</strain>
    </source>
</reference>
<feature type="transmembrane region" description="Helical" evidence="1">
    <location>
        <begin position="74"/>
        <end position="95"/>
    </location>
</feature>
<dbReference type="AlphaFoldDB" id="A0A1X6YGD8"/>
<evidence type="ECO:0000256" key="1">
    <source>
        <dbReference type="SAM" id="Phobius"/>
    </source>
</evidence>
<proteinExistence type="predicted"/>
<accession>A0A1X6YGD8</accession>
<dbReference type="Pfam" id="PF04397">
    <property type="entry name" value="LytTR"/>
    <property type="match status" value="1"/>
</dbReference>
<name>A0A1X6YGD8_9RHOB</name>
<dbReference type="RefSeq" id="WP_159453987.1">
    <property type="nucleotide sequence ID" value="NZ_FWFX01000002.1"/>
</dbReference>
<dbReference type="OrthoDB" id="7028951at2"/>
<organism evidence="3 4">
    <name type="scientific">Roseovarius albus</name>
    <dbReference type="NCBI Taxonomy" id="1247867"/>
    <lineage>
        <taxon>Bacteria</taxon>
        <taxon>Pseudomonadati</taxon>
        <taxon>Pseudomonadota</taxon>
        <taxon>Alphaproteobacteria</taxon>
        <taxon>Rhodobacterales</taxon>
        <taxon>Roseobacteraceae</taxon>
        <taxon>Roseovarius</taxon>
    </lineage>
</organism>
<gene>
    <name evidence="3" type="ORF">ROA7450_00662</name>
</gene>
<feature type="domain" description="HTH LytTR-type" evidence="2">
    <location>
        <begin position="170"/>
        <end position="262"/>
    </location>
</feature>
<evidence type="ECO:0000313" key="4">
    <source>
        <dbReference type="Proteomes" id="UP000193061"/>
    </source>
</evidence>